<dbReference type="AlphaFoldDB" id="A0A2H0CG76"/>
<feature type="domain" description="DUF2779" evidence="1">
    <location>
        <begin position="302"/>
        <end position="426"/>
    </location>
</feature>
<dbReference type="InterPro" id="IPR021301">
    <property type="entry name" value="DUF2779"/>
</dbReference>
<organism evidence="2 3">
    <name type="scientific">Candidatus Nomurabacteria bacterium CG22_combo_CG10-13_8_21_14_all_32_8</name>
    <dbReference type="NCBI Taxonomy" id="1974732"/>
    <lineage>
        <taxon>Bacteria</taxon>
        <taxon>Candidatus Nomuraibacteriota</taxon>
    </lineage>
</organism>
<comment type="caution">
    <text evidence="2">The sequence shown here is derived from an EMBL/GenBank/DDBJ whole genome shotgun (WGS) entry which is preliminary data.</text>
</comment>
<dbReference type="Proteomes" id="UP000229176">
    <property type="component" value="Unassembled WGS sequence"/>
</dbReference>
<evidence type="ECO:0000259" key="1">
    <source>
        <dbReference type="Pfam" id="PF11074"/>
    </source>
</evidence>
<protein>
    <recommendedName>
        <fullName evidence="1">DUF2779 domain-containing protein</fullName>
    </recommendedName>
</protein>
<sequence length="497" mass="57648">MKLTKTDYLIYKDCAKNAWLKVNKPDIYFAKPLSVFDQGIIETGNEVDTLARELFPNGVLVTGLDAWKETKKLIKSETAVIYQPVFETDIYKTICDILVWDSVLKVYDLYEVKASNSGDNKKAKDELYTYDIAFQYLVIKELNIPIGKLHLIRFNNEYVRGVELDLDQLFLKEDFTEKVMDIVDGVSSEIKVAQDFLSSEKEPFGPCKCITRGRSSHCTTFSYSNPDVPDYSVHDISRIGMSKRKLEELIDSSIFLIDDVPEDFPLSEKQRNQVTATQLDKVFIKKDEINDFLKDISMPISFLDYETFAAGIPRFAGYSPFNQITFQFSLHILEEKNEEPKHTEFIFTDNTNPDEEFIFALKEKLPHEGSVITWNKSFEMGRNKDLAKRNPEHREFLEELNSRIIDLMDIFSEQHYVHPKFKGKTSIKYILPVLAPELSYKVLDIQEGATASDAWNKIVKGEYSKEERLKKIKQLKTYCKLDTYAMYAIWKHLNDLI</sequence>
<accession>A0A2H0CG76</accession>
<dbReference type="Pfam" id="PF11074">
    <property type="entry name" value="DUF2779"/>
    <property type="match status" value="1"/>
</dbReference>
<name>A0A2H0CG76_9BACT</name>
<reference evidence="2 3" key="1">
    <citation type="submission" date="2017-09" db="EMBL/GenBank/DDBJ databases">
        <title>Depth-based differentiation of microbial function through sediment-hosted aquifers and enrichment of novel symbionts in the deep terrestrial subsurface.</title>
        <authorList>
            <person name="Probst A.J."/>
            <person name="Ladd B."/>
            <person name="Jarett J.K."/>
            <person name="Geller-Mcgrath D.E."/>
            <person name="Sieber C.M."/>
            <person name="Emerson J.B."/>
            <person name="Anantharaman K."/>
            <person name="Thomas B.C."/>
            <person name="Malmstrom R."/>
            <person name="Stieglmeier M."/>
            <person name="Klingl A."/>
            <person name="Woyke T."/>
            <person name="Ryan C.M."/>
            <person name="Banfield J.F."/>
        </authorList>
    </citation>
    <scope>NUCLEOTIDE SEQUENCE [LARGE SCALE GENOMIC DNA]</scope>
    <source>
        <strain evidence="2">CG22_combo_CG10-13_8_21_14_all_32_8</strain>
    </source>
</reference>
<proteinExistence type="predicted"/>
<dbReference type="EMBL" id="PCTI01000050">
    <property type="protein sequence ID" value="PIP68769.1"/>
    <property type="molecule type" value="Genomic_DNA"/>
</dbReference>
<evidence type="ECO:0000313" key="2">
    <source>
        <dbReference type="EMBL" id="PIP68769.1"/>
    </source>
</evidence>
<evidence type="ECO:0000313" key="3">
    <source>
        <dbReference type="Proteomes" id="UP000229176"/>
    </source>
</evidence>
<gene>
    <name evidence="2" type="ORF">COW91_02915</name>
</gene>